<evidence type="ECO:0000256" key="1">
    <source>
        <dbReference type="SAM" id="Coils"/>
    </source>
</evidence>
<gene>
    <name evidence="3" type="ORF">SASPL_149253</name>
</gene>
<feature type="coiled-coil region" evidence="1">
    <location>
        <begin position="38"/>
        <end position="68"/>
    </location>
</feature>
<keyword evidence="1" id="KW-0175">Coiled coil</keyword>
<reference evidence="3" key="2">
    <citation type="submission" date="2020-08" db="EMBL/GenBank/DDBJ databases">
        <title>Plant Genome Project.</title>
        <authorList>
            <person name="Zhang R.-G."/>
        </authorList>
    </citation>
    <scope>NUCLEOTIDE SEQUENCE</scope>
    <source>
        <strain evidence="3">Huo1</strain>
        <tissue evidence="3">Leaf</tissue>
    </source>
</reference>
<dbReference type="PANTHER" id="PTHR33431:SF2">
    <property type="entry name" value="CAMP-DEPENDENT PROTEIN KINASE CATALYTIC SUBUNIT-LIKE"/>
    <property type="match status" value="1"/>
</dbReference>
<feature type="region of interest" description="Disordered" evidence="2">
    <location>
        <begin position="83"/>
        <end position="128"/>
    </location>
</feature>
<organism evidence="3">
    <name type="scientific">Salvia splendens</name>
    <name type="common">Scarlet sage</name>
    <dbReference type="NCBI Taxonomy" id="180675"/>
    <lineage>
        <taxon>Eukaryota</taxon>
        <taxon>Viridiplantae</taxon>
        <taxon>Streptophyta</taxon>
        <taxon>Embryophyta</taxon>
        <taxon>Tracheophyta</taxon>
        <taxon>Spermatophyta</taxon>
        <taxon>Magnoliopsida</taxon>
        <taxon>eudicotyledons</taxon>
        <taxon>Gunneridae</taxon>
        <taxon>Pentapetalae</taxon>
        <taxon>asterids</taxon>
        <taxon>lamiids</taxon>
        <taxon>Lamiales</taxon>
        <taxon>Lamiaceae</taxon>
        <taxon>Nepetoideae</taxon>
        <taxon>Mentheae</taxon>
        <taxon>Salviinae</taxon>
        <taxon>Salvia</taxon>
        <taxon>Salvia subgen. Calosphace</taxon>
        <taxon>core Calosphace</taxon>
    </lineage>
</organism>
<evidence type="ECO:0000313" key="3">
    <source>
        <dbReference type="EMBL" id="KAG6391497.1"/>
    </source>
</evidence>
<dbReference type="Pfam" id="PF07795">
    <property type="entry name" value="DUF1635"/>
    <property type="match status" value="1"/>
</dbReference>
<proteinExistence type="predicted"/>
<reference evidence="3" key="1">
    <citation type="submission" date="2018-01" db="EMBL/GenBank/DDBJ databases">
        <authorList>
            <person name="Mao J.F."/>
        </authorList>
    </citation>
    <scope>NUCLEOTIDE SEQUENCE</scope>
    <source>
        <strain evidence="3">Huo1</strain>
        <tissue evidence="3">Leaf</tissue>
    </source>
</reference>
<protein>
    <submittedName>
        <fullName evidence="3">Uncharacterized protein</fullName>
    </submittedName>
</protein>
<sequence length="223" mass="24440">MEEQCSPLTWAYYFEEEGVADLKQSLFYSTLEVEAAVVAAAHEEISRKDEEIVQLKELLANIMQERDEFVTKYQRLSLEMSSQLQPISSGTTSNDDETNTNNSQSLSYSDSPPPADAGDRLPVSKPLPENGKFLQAVMEAGPLLQTLLLAGPLPQWQHPPPQLSSGDIPPVTVSSPRTKMLISPTAGNKRRVEESPFLIMGFSKLIAVVVAAVGCDVSMDRDS</sequence>
<keyword evidence="4" id="KW-1185">Reference proteome</keyword>
<evidence type="ECO:0000256" key="2">
    <source>
        <dbReference type="SAM" id="MobiDB-lite"/>
    </source>
</evidence>
<dbReference type="Proteomes" id="UP000298416">
    <property type="component" value="Unassembled WGS sequence"/>
</dbReference>
<comment type="caution">
    <text evidence="3">The sequence shown here is derived from an EMBL/GenBank/DDBJ whole genome shotgun (WGS) entry which is preliminary data.</text>
</comment>
<dbReference type="AlphaFoldDB" id="A0A8X8Z471"/>
<dbReference type="EMBL" id="PNBA02000019">
    <property type="protein sequence ID" value="KAG6391497.1"/>
    <property type="molecule type" value="Genomic_DNA"/>
</dbReference>
<evidence type="ECO:0000313" key="4">
    <source>
        <dbReference type="Proteomes" id="UP000298416"/>
    </source>
</evidence>
<feature type="compositionally biased region" description="Low complexity" evidence="2">
    <location>
        <begin position="88"/>
        <end position="103"/>
    </location>
</feature>
<name>A0A8X8Z471_SALSN</name>
<accession>A0A8X8Z471</accession>
<dbReference type="InterPro" id="IPR012862">
    <property type="entry name" value="DUF1635"/>
</dbReference>
<dbReference type="PANTHER" id="PTHR33431">
    <property type="entry name" value="ENABLED-LIKE PROTEIN (DUF1635)"/>
    <property type="match status" value="1"/>
</dbReference>